<geneLocation type="mitochondrion" evidence="2"/>
<evidence type="ECO:0000313" key="3">
    <source>
        <dbReference type="Proteomes" id="UP000290189"/>
    </source>
</evidence>
<dbReference type="SUPFAM" id="SSF103657">
    <property type="entry name" value="BAR/IMD domain-like"/>
    <property type="match status" value="1"/>
</dbReference>
<protein>
    <recommendedName>
        <fullName evidence="4">BAR domain-containing protein</fullName>
    </recommendedName>
</protein>
<accession>A0A3P3YEY8</accession>
<dbReference type="InterPro" id="IPR027267">
    <property type="entry name" value="AH/BAR_dom_sf"/>
</dbReference>
<dbReference type="EMBL" id="OVEO01000010">
    <property type="protein sequence ID" value="SPQ98743.1"/>
    <property type="molecule type" value="Genomic_DNA"/>
</dbReference>
<evidence type="ECO:0008006" key="4">
    <source>
        <dbReference type="Google" id="ProtNLM"/>
    </source>
</evidence>
<reference evidence="2 3" key="1">
    <citation type="submission" date="2018-03" db="EMBL/GenBank/DDBJ databases">
        <authorList>
            <person name="Fogelqvist J."/>
        </authorList>
    </citation>
    <scope>NUCLEOTIDE SEQUENCE [LARGE SCALE GENOMIC DNA]</scope>
</reference>
<gene>
    <name evidence="2" type="ORF">PLBR_LOCUS5958</name>
</gene>
<feature type="compositionally biased region" description="Polar residues" evidence="1">
    <location>
        <begin position="342"/>
        <end position="364"/>
    </location>
</feature>
<feature type="compositionally biased region" description="Polar residues" evidence="1">
    <location>
        <begin position="467"/>
        <end position="482"/>
    </location>
</feature>
<proteinExistence type="predicted"/>
<evidence type="ECO:0000256" key="1">
    <source>
        <dbReference type="SAM" id="MobiDB-lite"/>
    </source>
</evidence>
<feature type="compositionally biased region" description="Polar residues" evidence="1">
    <location>
        <begin position="498"/>
        <end position="512"/>
    </location>
</feature>
<feature type="compositionally biased region" description="Polar residues" evidence="1">
    <location>
        <begin position="411"/>
        <end position="422"/>
    </location>
</feature>
<dbReference type="AlphaFoldDB" id="A0A3P3YEY8"/>
<name>A0A3P3YEY8_PLABS</name>
<organism evidence="2 3">
    <name type="scientific">Plasmodiophora brassicae</name>
    <name type="common">Clubroot disease agent</name>
    <dbReference type="NCBI Taxonomy" id="37360"/>
    <lineage>
        <taxon>Eukaryota</taxon>
        <taxon>Sar</taxon>
        <taxon>Rhizaria</taxon>
        <taxon>Endomyxa</taxon>
        <taxon>Phytomyxea</taxon>
        <taxon>Plasmodiophorida</taxon>
        <taxon>Plasmodiophoridae</taxon>
        <taxon>Plasmodiophora</taxon>
    </lineage>
</organism>
<feature type="compositionally biased region" description="Polar residues" evidence="1">
    <location>
        <begin position="580"/>
        <end position="590"/>
    </location>
</feature>
<dbReference type="Gene3D" id="1.20.1270.60">
    <property type="entry name" value="Arfaptin homology (AH) domain/BAR domain"/>
    <property type="match status" value="1"/>
</dbReference>
<feature type="region of interest" description="Disordered" evidence="1">
    <location>
        <begin position="342"/>
        <end position="430"/>
    </location>
</feature>
<keyword evidence="2" id="KW-0496">Mitochondrion</keyword>
<sequence>MVQVVDDSMGEPGVTGSVWGSLLLSEQIKRTEINARARVDHGLYTCKRLEGFARQISTAFSAFASDLSRICHEERTRTNKIDRDSAPGAAELWAVMLSTTTAISDLHATTAAGLVESFANPLADIRSHLDVQRKCLDALKRDKVIDVVAMENVLDKESRAALKALKSLQNAVKGMSNDVSGTAEGVFSRMARRRQEKIVNRKISEAQEMFRRHETTLETYNGLLTEFEQTVQFPLLGKIHNLDINRLTLLRECTIYLSAEISDTYLPDNEANATAVNNVLSSIDTGLAQFKAEHAGLKNSLSFVNELPCSSKAFDDHTWPGCPIQFWMIRSADDYKRRNSVAQGATTTQRPSIASCSASTCGENNTDDEHSRSGCTTSDDEDEREPAPVHAAVAFVPPVPKRRLGDDDRTPAQSPTELSSDEGTILPPLPPIPCVEEACFGVVDDADERLERPQEDEGACPDREQQSQRQRSKTSLDTTGPLISTCGARRGSLDANEDGTTCLESSRGSSTRAPPVLGRLTLGNKANDTPSDTGGDLPAPRSRRPSKASEALGSRIAMLADVLGKPSSMKPPIGGPRRMTGSTGSSSDTRPASAEKDLSHANMHRPSVSMPRRRRPTAVAIAKPMSN</sequence>
<dbReference type="Proteomes" id="UP000290189">
    <property type="component" value="Unassembled WGS sequence"/>
</dbReference>
<feature type="region of interest" description="Disordered" evidence="1">
    <location>
        <begin position="449"/>
        <end position="627"/>
    </location>
</feature>
<feature type="compositionally biased region" description="Basic and acidic residues" evidence="1">
    <location>
        <begin position="449"/>
        <end position="466"/>
    </location>
</feature>
<evidence type="ECO:0000313" key="2">
    <source>
        <dbReference type="EMBL" id="SPQ98743.1"/>
    </source>
</evidence>